<evidence type="ECO:0000313" key="12">
    <source>
        <dbReference type="EMBL" id="QRI59688.1"/>
    </source>
</evidence>
<evidence type="ECO:0000256" key="9">
    <source>
        <dbReference type="ARBA" id="ARBA00023136"/>
    </source>
</evidence>
<dbReference type="RefSeq" id="YP_010161979.1">
    <property type="nucleotide sequence ID" value="NC_057443.1"/>
</dbReference>
<proteinExistence type="inferred from homology"/>
<evidence type="ECO:0000256" key="2">
    <source>
        <dbReference type="ARBA" id="ARBA00008198"/>
    </source>
</evidence>
<dbReference type="HAMAP" id="MF_00437">
    <property type="entry name" value="Ycf4"/>
    <property type="match status" value="1"/>
</dbReference>
<dbReference type="GO" id="GO:0015979">
    <property type="term" value="P:photosynthesis"/>
    <property type="evidence" value="ECO:0007669"/>
    <property type="project" value="UniProtKB-UniRule"/>
</dbReference>
<comment type="similarity">
    <text evidence="2 11">Belongs to the Ycf4 family.</text>
</comment>
<evidence type="ECO:0000256" key="7">
    <source>
        <dbReference type="ARBA" id="ARBA00022989"/>
    </source>
</evidence>
<accession>A0A890W124</accession>
<dbReference type="Pfam" id="PF02392">
    <property type="entry name" value="Ycf4"/>
    <property type="match status" value="1"/>
</dbReference>
<keyword evidence="8 11" id="KW-0793">Thylakoid</keyword>
<evidence type="ECO:0000256" key="3">
    <source>
        <dbReference type="ARBA" id="ARBA00015395"/>
    </source>
</evidence>
<comment type="subcellular location">
    <subcellularLocation>
        <location evidence="10">Plastid thylakoid membrane</location>
        <topology evidence="10">Multi-pass membrane protein</topology>
    </subcellularLocation>
    <subcellularLocation>
        <location evidence="11">Plastid</location>
        <location evidence="11">Chloroplast thylakoid membrane</location>
        <topology evidence="11">Multi-pass membrane protein</topology>
    </subcellularLocation>
</comment>
<name>A0A890W124_9FABA</name>
<dbReference type="PANTHER" id="PTHR33288:SF4">
    <property type="entry name" value="PHOTOSYSTEM I ASSEMBLY PROTEIN YCF4"/>
    <property type="match status" value="1"/>
</dbReference>
<feature type="transmembrane region" description="Helical" evidence="11">
    <location>
        <begin position="24"/>
        <end position="46"/>
    </location>
</feature>
<organism evidence="12">
    <name type="scientific">Dahlstedtia araripensis</name>
    <dbReference type="NCBI Taxonomy" id="1457503"/>
    <lineage>
        <taxon>Eukaryota</taxon>
        <taxon>Viridiplantae</taxon>
        <taxon>Streptophyta</taxon>
        <taxon>Embryophyta</taxon>
        <taxon>Tracheophyta</taxon>
        <taxon>Spermatophyta</taxon>
        <taxon>Magnoliopsida</taxon>
        <taxon>eudicotyledons</taxon>
        <taxon>Gunneridae</taxon>
        <taxon>Pentapetalae</taxon>
        <taxon>rosids</taxon>
        <taxon>fabids</taxon>
        <taxon>Fabales</taxon>
        <taxon>Fabaceae</taxon>
        <taxon>Papilionoideae</taxon>
        <taxon>50 kb inversion clade</taxon>
        <taxon>NPAAA clade</taxon>
        <taxon>indigoferoid/millettioid clade</taxon>
        <taxon>Millettieae</taxon>
        <taxon>Dahlstedtia</taxon>
    </lineage>
</organism>
<feature type="transmembrane region" description="Helical" evidence="11">
    <location>
        <begin position="69"/>
        <end position="91"/>
    </location>
</feature>
<evidence type="ECO:0000256" key="6">
    <source>
        <dbReference type="ARBA" id="ARBA00022692"/>
    </source>
</evidence>
<gene>
    <name evidence="11 12" type="primary">ycf4</name>
</gene>
<dbReference type="GO" id="GO:0009522">
    <property type="term" value="C:photosystem I"/>
    <property type="evidence" value="ECO:0007669"/>
    <property type="project" value="InterPro"/>
</dbReference>
<evidence type="ECO:0000256" key="5">
    <source>
        <dbReference type="ARBA" id="ARBA00022640"/>
    </source>
</evidence>
<comment type="function">
    <text evidence="1 11">Seems to be required for the assembly of the photosystem I complex.</text>
</comment>
<keyword evidence="5 12" id="KW-0934">Plastid</keyword>
<reference evidence="12" key="2">
    <citation type="journal article" name="Front. Plant Sci.">
        <title>New Insights Into the Plastome Evolution of the Millettioid/Phaseoloid Clade (Papilionoideae, Leguminosae).</title>
        <authorList>
            <person name="Oyebanji O."/>
            <person name="Zhang R."/>
            <person name="Chen S.Y."/>
            <person name="Yi T.S."/>
        </authorList>
    </citation>
    <scope>NUCLEOTIDE SEQUENCE</scope>
</reference>
<reference evidence="12" key="1">
    <citation type="submission" date="2020-01" db="EMBL/GenBank/DDBJ databases">
        <authorList>
            <person name="Oyebanji O.O."/>
            <person name="Zhang R."/>
            <person name="Chen S.-Y."/>
            <person name="Yi T.-S."/>
        </authorList>
    </citation>
    <scope>NUCLEOTIDE SEQUENCE</scope>
</reference>
<keyword evidence="12" id="KW-0150">Chloroplast</keyword>
<keyword evidence="9 11" id="KW-0472">Membrane</keyword>
<dbReference type="PANTHER" id="PTHR33288">
    <property type="match status" value="1"/>
</dbReference>
<dbReference type="InterPro" id="IPR003359">
    <property type="entry name" value="PSI_Ycf4_assembly"/>
</dbReference>
<protein>
    <recommendedName>
        <fullName evidence="3 11">Photosystem I assembly protein Ycf4</fullName>
    </recommendedName>
</protein>
<evidence type="ECO:0000256" key="4">
    <source>
        <dbReference type="ARBA" id="ARBA00022531"/>
    </source>
</evidence>
<sequence>MTLIELSEDRMVYFVRGSRRKSNFFWAFIVFFGSLGLLLVGIFSYLGMDFLFLSEEIINFPFIPQGATMSFYGIAGICISSYLWCIILWDVGGGYDIFDKNEKEVRFIRWGFPGKNRHIILRVPMKEIKSIRLKIAKKEKDIFAGNVSYYIIACMDTIEHGLIPLTRLEDNLYVQQTVDKAAEISRFLGVPLLNS</sequence>
<geneLocation type="chloroplast" evidence="12"/>
<evidence type="ECO:0000256" key="1">
    <source>
        <dbReference type="ARBA" id="ARBA00002862"/>
    </source>
</evidence>
<dbReference type="EMBL" id="MN966622">
    <property type="protein sequence ID" value="QRI59688.1"/>
    <property type="molecule type" value="Genomic_DNA"/>
</dbReference>
<dbReference type="GeneID" id="67264004"/>
<keyword evidence="7 11" id="KW-1133">Transmembrane helix</keyword>
<evidence type="ECO:0000256" key="10">
    <source>
        <dbReference type="ARBA" id="ARBA00046286"/>
    </source>
</evidence>
<keyword evidence="6 11" id="KW-0812">Transmembrane</keyword>
<dbReference type="AlphaFoldDB" id="A0A890W124"/>
<evidence type="ECO:0000256" key="11">
    <source>
        <dbReference type="HAMAP-Rule" id="MF_00437"/>
    </source>
</evidence>
<keyword evidence="4 11" id="KW-0602">Photosynthesis</keyword>
<dbReference type="GO" id="GO:0009535">
    <property type="term" value="C:chloroplast thylakoid membrane"/>
    <property type="evidence" value="ECO:0007669"/>
    <property type="project" value="UniProtKB-SubCell"/>
</dbReference>
<evidence type="ECO:0000256" key="8">
    <source>
        <dbReference type="ARBA" id="ARBA00023078"/>
    </source>
</evidence>